<evidence type="ECO:0008006" key="2">
    <source>
        <dbReference type="Google" id="ProtNLM"/>
    </source>
</evidence>
<dbReference type="SUPFAM" id="SSF53167">
    <property type="entry name" value="Purine and uridine phosphorylases"/>
    <property type="match status" value="1"/>
</dbReference>
<accession>A0A382NHH1</accession>
<organism evidence="1">
    <name type="scientific">marine metagenome</name>
    <dbReference type="NCBI Taxonomy" id="408172"/>
    <lineage>
        <taxon>unclassified sequences</taxon>
        <taxon>metagenomes</taxon>
        <taxon>ecological metagenomes</taxon>
    </lineage>
</organism>
<dbReference type="InterPro" id="IPR035994">
    <property type="entry name" value="Nucleoside_phosphorylase_sf"/>
</dbReference>
<feature type="non-terminal residue" evidence="1">
    <location>
        <position position="83"/>
    </location>
</feature>
<proteinExistence type="predicted"/>
<name>A0A382NHH1_9ZZZZ</name>
<evidence type="ECO:0000313" key="1">
    <source>
        <dbReference type="EMBL" id="SVC59031.1"/>
    </source>
</evidence>
<reference evidence="1" key="1">
    <citation type="submission" date="2018-05" db="EMBL/GenBank/DDBJ databases">
        <authorList>
            <person name="Lanie J.A."/>
            <person name="Ng W.-L."/>
            <person name="Kazmierczak K.M."/>
            <person name="Andrzejewski T.M."/>
            <person name="Davidsen T.M."/>
            <person name="Wayne K.J."/>
            <person name="Tettelin H."/>
            <person name="Glass J.I."/>
            <person name="Rusch D."/>
            <person name="Podicherti R."/>
            <person name="Tsui H.-C.T."/>
            <person name="Winkler M.E."/>
        </authorList>
    </citation>
    <scope>NUCLEOTIDE SEQUENCE</scope>
</reference>
<dbReference type="AlphaFoldDB" id="A0A382NHH1"/>
<protein>
    <recommendedName>
        <fullName evidence="2">Nucleoside phosphorylase domain-containing protein</fullName>
    </recommendedName>
</protein>
<dbReference type="EMBL" id="UINC01099620">
    <property type="protein sequence ID" value="SVC59031.1"/>
    <property type="molecule type" value="Genomic_DNA"/>
</dbReference>
<gene>
    <name evidence="1" type="ORF">METZ01_LOCUS311885</name>
</gene>
<dbReference type="GO" id="GO:0009116">
    <property type="term" value="P:nucleoside metabolic process"/>
    <property type="evidence" value="ECO:0007669"/>
    <property type="project" value="InterPro"/>
</dbReference>
<dbReference type="GO" id="GO:0003824">
    <property type="term" value="F:catalytic activity"/>
    <property type="evidence" value="ECO:0007669"/>
    <property type="project" value="InterPro"/>
</dbReference>
<dbReference type="Gene3D" id="3.40.50.1580">
    <property type="entry name" value="Nucleoside phosphorylase domain"/>
    <property type="match status" value="1"/>
</dbReference>
<sequence>MFQCIIAALKAEAQPLINYYKLDQDCSYDYPVYKGEGLAIVCTGVGRENIRKVLLHFCSSVTLPQNSQIINIGIAGGKKDDCS</sequence>